<evidence type="ECO:0000256" key="1">
    <source>
        <dbReference type="SAM" id="Phobius"/>
    </source>
</evidence>
<name>A0A0V0HB42_SOLCH</name>
<evidence type="ECO:0000313" key="2">
    <source>
        <dbReference type="EMBL" id="JAP17056.1"/>
    </source>
</evidence>
<protein>
    <submittedName>
        <fullName evidence="2">Putative ovule protein</fullName>
    </submittedName>
</protein>
<sequence length="65" mass="7107">MMASWNLKLPAKRKLLSNQLFCTTDPSACIFTGTSNMKSSLHLAMASSTLFFLVISGFTHLVLAL</sequence>
<keyword evidence="1" id="KW-1133">Transmembrane helix</keyword>
<keyword evidence="1" id="KW-0472">Membrane</keyword>
<organism evidence="2">
    <name type="scientific">Solanum chacoense</name>
    <name type="common">Chaco potato</name>
    <dbReference type="NCBI Taxonomy" id="4108"/>
    <lineage>
        <taxon>Eukaryota</taxon>
        <taxon>Viridiplantae</taxon>
        <taxon>Streptophyta</taxon>
        <taxon>Embryophyta</taxon>
        <taxon>Tracheophyta</taxon>
        <taxon>Spermatophyta</taxon>
        <taxon>Magnoliopsida</taxon>
        <taxon>eudicotyledons</taxon>
        <taxon>Gunneridae</taxon>
        <taxon>Pentapetalae</taxon>
        <taxon>asterids</taxon>
        <taxon>lamiids</taxon>
        <taxon>Solanales</taxon>
        <taxon>Solanaceae</taxon>
        <taxon>Solanoideae</taxon>
        <taxon>Solaneae</taxon>
        <taxon>Solanum</taxon>
    </lineage>
</organism>
<reference evidence="2" key="1">
    <citation type="submission" date="2015-12" db="EMBL/GenBank/DDBJ databases">
        <title>Gene expression during late stages of embryo sac development: a critical building block for successful pollen-pistil interactions.</title>
        <authorList>
            <person name="Liu Y."/>
            <person name="Joly V."/>
            <person name="Sabar M."/>
            <person name="Matton D.P."/>
        </authorList>
    </citation>
    <scope>NUCLEOTIDE SEQUENCE</scope>
</reference>
<accession>A0A0V0HB42</accession>
<dbReference type="EMBL" id="GEDG01023008">
    <property type="protein sequence ID" value="JAP17056.1"/>
    <property type="molecule type" value="Transcribed_RNA"/>
</dbReference>
<proteinExistence type="predicted"/>
<feature type="transmembrane region" description="Helical" evidence="1">
    <location>
        <begin position="41"/>
        <end position="63"/>
    </location>
</feature>
<keyword evidence="1" id="KW-0812">Transmembrane</keyword>
<dbReference type="AlphaFoldDB" id="A0A0V0HB42"/>